<dbReference type="SUPFAM" id="SSF52047">
    <property type="entry name" value="RNI-like"/>
    <property type="match status" value="1"/>
</dbReference>
<gene>
    <name evidence="3" type="ORF">V7S43_008754</name>
</gene>
<protein>
    <recommendedName>
        <fullName evidence="5">EF-hand domain-containing protein</fullName>
    </recommendedName>
</protein>
<proteinExistence type="predicted"/>
<feature type="region of interest" description="Disordered" evidence="2">
    <location>
        <begin position="92"/>
        <end position="140"/>
    </location>
</feature>
<sequence>MRTKQQPARPHGGAVKPSPLAARTRRSEVAAFPRSDLWSWTDDGAKDELVESMLRECVPPVAVPSTPALNFNTPMVFGGNNRPLLVSQRQRLTTAGQHSHLQPPTSSQTSRRRNNLQSPPTAQPPPQLQPMSSKNLTAAVSAPAAGQDAWKAFKVAHRTNKILAKTRKMISVLTRQSSSSKNIIDGEDEHITVCDTGTLGEHNGDAGENGEESEEVQAAAAAAAKLEETKAKFQREVLDDEGTHNNQGHGNSSSIGNIQSGSEDFWKLYKVSATSQRPDSARGRYIANCQDTSLLVLPVLDLKRPSRYERTNQALRYDNYYFGDKRAEALGNALQLLPIPVQTLSMKNVGVSGSGSSAIMSGIPMKQLKHLNFSDNRLGTKGSQTIYRTLENPQIHLKSLDIGNNQLGDQAVRTLMQCLLNRCTLEHLDLRRNHIFHAAISIGELLRITTPLTSLNLSWNNIRGEPAQHLARCMMENLTLTHLDLSDNTLGNNGKADADLGACLATNKSLRFLDMSNNHVQAKSVLVYVNGLQQNTVLEMLIFRGNPIGVIGGEAIVRAVAAGSVLNSQIDIGDCNLDILDGNLEGTIYGGGTFNLNLSERSDGILLRELLQLVWKNKTEIVETIHSGAPFTFNKKDEKAFMTSIPSQGSMQIKFQPNYDRHEDLISAGGFDGAVRLMDRSFGHSRDGDEAAKLFCIRILAEEYTFTVAEANTLLSLFESHTSQVEKASAGAAIIPQILQTPSVQIVAEEMYDCASMKTPKEFFEDKDGDGKIDVCGDICMTIGLENLSDIEQSHVEQKVGKWVSFNTNNPSGRYQLNMANSIDRRILMRILEVNKMERKMRQQLKLTDTSQHGLVAQPLQGGFRNMKLNHVPILMGANWQFPRLGILEFDFVMTRRPYAICTALNDGAFEQFLKEFKQLQVTAEMKLVGLRSISTLYYFTCSQAQRIMEHFGTFERDPTTGCLFRGEVFIVLFSRIVDEWNLSETLSLLDLTTKTQVLDRLGVLNCFHPLQQIETYRHLQLSLYEHRQMILILVKLTASGEAELTNTQLNGNGVESDMWKTWTSDDKMPAQGVLSCSMRALHGVQSEAQLPPTSVRKKLLQSLLFKLEDKAHELSLL</sequence>
<name>A0ABD3FG87_9STRA</name>
<dbReference type="InterPro" id="IPR032675">
    <property type="entry name" value="LRR_dom_sf"/>
</dbReference>
<evidence type="ECO:0000313" key="3">
    <source>
        <dbReference type="EMBL" id="KAL3665955.1"/>
    </source>
</evidence>
<dbReference type="InterPro" id="IPR001611">
    <property type="entry name" value="Leu-rich_rpt"/>
</dbReference>
<keyword evidence="1" id="KW-0175">Coiled coil</keyword>
<accession>A0ABD3FG87</accession>
<dbReference type="PANTHER" id="PTHR24114:SF2">
    <property type="entry name" value="F-BOX DOMAIN-CONTAINING PROTEIN-RELATED"/>
    <property type="match status" value="1"/>
</dbReference>
<dbReference type="Gene3D" id="3.80.10.10">
    <property type="entry name" value="Ribonuclease Inhibitor"/>
    <property type="match status" value="2"/>
</dbReference>
<dbReference type="AlphaFoldDB" id="A0ABD3FG87"/>
<organism evidence="3 4">
    <name type="scientific">Phytophthora oleae</name>
    <dbReference type="NCBI Taxonomy" id="2107226"/>
    <lineage>
        <taxon>Eukaryota</taxon>
        <taxon>Sar</taxon>
        <taxon>Stramenopiles</taxon>
        <taxon>Oomycota</taxon>
        <taxon>Peronosporomycetes</taxon>
        <taxon>Peronosporales</taxon>
        <taxon>Peronosporaceae</taxon>
        <taxon>Phytophthora</taxon>
    </lineage>
</organism>
<evidence type="ECO:0008006" key="5">
    <source>
        <dbReference type="Google" id="ProtNLM"/>
    </source>
</evidence>
<keyword evidence="4" id="KW-1185">Reference proteome</keyword>
<feature type="coiled-coil region" evidence="1">
    <location>
        <begin position="209"/>
        <end position="236"/>
    </location>
</feature>
<reference evidence="3 4" key="1">
    <citation type="submission" date="2024-09" db="EMBL/GenBank/DDBJ databases">
        <title>Genome sequencing and assembly of Phytophthora oleae, isolate VK10A, causative agent of rot of olive drupes.</title>
        <authorList>
            <person name="Conti Taguali S."/>
            <person name="Riolo M."/>
            <person name="La Spada F."/>
            <person name="Cacciola S.O."/>
            <person name="Dionisio G."/>
        </authorList>
    </citation>
    <scope>NUCLEOTIDE SEQUENCE [LARGE SCALE GENOMIC DNA]</scope>
    <source>
        <strain evidence="3 4">VK10A</strain>
    </source>
</reference>
<evidence type="ECO:0000313" key="4">
    <source>
        <dbReference type="Proteomes" id="UP001632037"/>
    </source>
</evidence>
<evidence type="ECO:0000256" key="2">
    <source>
        <dbReference type="SAM" id="MobiDB-lite"/>
    </source>
</evidence>
<dbReference type="InterPro" id="IPR052394">
    <property type="entry name" value="LRR-containing"/>
</dbReference>
<evidence type="ECO:0000256" key="1">
    <source>
        <dbReference type="SAM" id="Coils"/>
    </source>
</evidence>
<dbReference type="PANTHER" id="PTHR24114">
    <property type="entry name" value="LEUCINE RICH REPEAT FAMILY PROTEIN"/>
    <property type="match status" value="1"/>
</dbReference>
<comment type="caution">
    <text evidence="3">The sequence shown here is derived from an EMBL/GenBank/DDBJ whole genome shotgun (WGS) entry which is preliminary data.</text>
</comment>
<feature type="region of interest" description="Disordered" evidence="2">
    <location>
        <begin position="1"/>
        <end position="28"/>
    </location>
</feature>
<dbReference type="SMART" id="SM00368">
    <property type="entry name" value="LRR_RI"/>
    <property type="match status" value="6"/>
</dbReference>
<dbReference type="Proteomes" id="UP001632037">
    <property type="component" value="Unassembled WGS sequence"/>
</dbReference>
<dbReference type="Pfam" id="PF13516">
    <property type="entry name" value="LRR_6"/>
    <property type="match status" value="3"/>
</dbReference>
<feature type="compositionally biased region" description="Polar residues" evidence="2">
    <location>
        <begin position="92"/>
        <end position="109"/>
    </location>
</feature>
<dbReference type="EMBL" id="JBIMZQ010000018">
    <property type="protein sequence ID" value="KAL3665955.1"/>
    <property type="molecule type" value="Genomic_DNA"/>
</dbReference>